<dbReference type="CDD" id="cd04090">
    <property type="entry name" value="EF2_II_snRNP"/>
    <property type="match status" value="1"/>
</dbReference>
<dbReference type="Gene3D" id="3.30.230.10">
    <property type="match status" value="1"/>
</dbReference>
<name>A0A0D6EKG8_SPOSA</name>
<keyword evidence="3" id="KW-0547">Nucleotide-binding</keyword>
<dbReference type="InterPro" id="IPR005517">
    <property type="entry name" value="Transl_elong_EFG/EF2_IV"/>
</dbReference>
<dbReference type="GO" id="GO:0005525">
    <property type="term" value="F:GTP binding"/>
    <property type="evidence" value="ECO:0007669"/>
    <property type="project" value="UniProtKB-KW"/>
</dbReference>
<dbReference type="Pfam" id="PF00679">
    <property type="entry name" value="EFG_C"/>
    <property type="match status" value="1"/>
</dbReference>
<dbReference type="FunFam" id="2.40.30.10:FF:000029">
    <property type="entry name" value="116 kDa U5 small nuclear ribonucleoprotein component"/>
    <property type="match status" value="1"/>
</dbReference>
<dbReference type="InterPro" id="IPR020568">
    <property type="entry name" value="Ribosomal_Su5_D2-typ_SF"/>
</dbReference>
<keyword evidence="4" id="KW-0342">GTP-binding</keyword>
<dbReference type="InterPro" id="IPR035647">
    <property type="entry name" value="EFG_III/V"/>
</dbReference>
<accession>A0A0D6EKG8</accession>
<dbReference type="PANTHER" id="PTHR42908:SF6">
    <property type="entry name" value="116 KDA U5 SMALL NUCLEAR RIBONUCLEOPROTEIN COMPONENT"/>
    <property type="match status" value="1"/>
</dbReference>
<dbReference type="NCBIfam" id="TIGR00231">
    <property type="entry name" value="small_GTP"/>
    <property type="match status" value="1"/>
</dbReference>
<dbReference type="PANTHER" id="PTHR42908">
    <property type="entry name" value="TRANSLATION ELONGATION FACTOR-RELATED"/>
    <property type="match status" value="1"/>
</dbReference>
<keyword evidence="11" id="KW-1185">Reference proteome</keyword>
<evidence type="ECO:0000313" key="11">
    <source>
        <dbReference type="Proteomes" id="UP000243876"/>
    </source>
</evidence>
<evidence type="ECO:0000259" key="9">
    <source>
        <dbReference type="PROSITE" id="PS51722"/>
    </source>
</evidence>
<dbReference type="SMART" id="SM00838">
    <property type="entry name" value="EFG_C"/>
    <property type="match status" value="1"/>
</dbReference>
<dbReference type="GO" id="GO:0003924">
    <property type="term" value="F:GTPase activity"/>
    <property type="evidence" value="ECO:0007669"/>
    <property type="project" value="InterPro"/>
</dbReference>
<keyword evidence="6" id="KW-0539">Nucleus</keyword>
<dbReference type="GO" id="GO:0030623">
    <property type="term" value="F:U5 snRNA binding"/>
    <property type="evidence" value="ECO:0007669"/>
    <property type="project" value="TreeGrafter"/>
</dbReference>
<keyword evidence="2" id="KW-0507">mRNA processing</keyword>
<organism evidence="10 11">
    <name type="scientific">Sporidiobolus salmonicolor</name>
    <name type="common">Yeast-like fungus</name>
    <name type="synonym">Sporobolomyces salmonicolor</name>
    <dbReference type="NCBI Taxonomy" id="5005"/>
    <lineage>
        <taxon>Eukaryota</taxon>
        <taxon>Fungi</taxon>
        <taxon>Dikarya</taxon>
        <taxon>Basidiomycota</taxon>
        <taxon>Pucciniomycotina</taxon>
        <taxon>Microbotryomycetes</taxon>
        <taxon>Sporidiobolales</taxon>
        <taxon>Sporidiobolaceae</taxon>
        <taxon>Sporobolomyces</taxon>
    </lineage>
</organism>
<dbReference type="Pfam" id="PF00009">
    <property type="entry name" value="GTP_EFTU"/>
    <property type="match status" value="1"/>
</dbReference>
<dbReference type="Pfam" id="PF03144">
    <property type="entry name" value="GTP_EFTU_D2"/>
    <property type="match status" value="1"/>
</dbReference>
<dbReference type="CDD" id="cd01683">
    <property type="entry name" value="EF2_IV_snRNP"/>
    <property type="match status" value="1"/>
</dbReference>
<feature type="domain" description="Tr-type G" evidence="9">
    <location>
        <begin position="134"/>
        <end position="345"/>
    </location>
</feature>
<dbReference type="Gene3D" id="3.30.70.870">
    <property type="entry name" value="Elongation Factor G (Translational Gtpase), domain 3"/>
    <property type="match status" value="1"/>
</dbReference>
<comment type="function">
    <text evidence="7">Component of the U5 snRNP complex required for pre-mRNA splicing. Binds GTP.</text>
</comment>
<dbReference type="FunFam" id="3.40.50.300:FF:000646">
    <property type="entry name" value="U5 small nuclear ribonucleoprotein component"/>
    <property type="match status" value="1"/>
</dbReference>
<dbReference type="CDD" id="cd04098">
    <property type="entry name" value="eEF2_C_snRNP"/>
    <property type="match status" value="1"/>
</dbReference>
<protein>
    <submittedName>
        <fullName evidence="10">SPOSA6832_01808-mRNA-1:cds</fullName>
    </submittedName>
</protein>
<dbReference type="GO" id="GO:0005829">
    <property type="term" value="C:cytosol"/>
    <property type="evidence" value="ECO:0007669"/>
    <property type="project" value="TreeGrafter"/>
</dbReference>
<dbReference type="Gene3D" id="3.90.1430.10">
    <property type="entry name" value="Yeast translation eEF2 (G' domain)"/>
    <property type="match status" value="1"/>
</dbReference>
<evidence type="ECO:0000256" key="4">
    <source>
        <dbReference type="ARBA" id="ARBA00023134"/>
    </source>
</evidence>
<dbReference type="EMBL" id="CENE01000005">
    <property type="protein sequence ID" value="CEQ40203.1"/>
    <property type="molecule type" value="Genomic_DNA"/>
</dbReference>
<dbReference type="FunFam" id="3.30.70.870:FF:000002">
    <property type="entry name" value="Translation elongation factor 2"/>
    <property type="match status" value="1"/>
</dbReference>
<dbReference type="SUPFAM" id="SSF52540">
    <property type="entry name" value="P-loop containing nucleoside triphosphate hydrolases"/>
    <property type="match status" value="1"/>
</dbReference>
<dbReference type="Pfam" id="PF16004">
    <property type="entry name" value="EFTUD2"/>
    <property type="match status" value="1"/>
</dbReference>
<dbReference type="InterPro" id="IPR014721">
    <property type="entry name" value="Ribsml_uS5_D2-typ_fold_subgr"/>
</dbReference>
<feature type="region of interest" description="Disordered" evidence="8">
    <location>
        <begin position="1"/>
        <end position="55"/>
    </location>
</feature>
<dbReference type="Pfam" id="PF03764">
    <property type="entry name" value="EFG_IV"/>
    <property type="match status" value="1"/>
</dbReference>
<dbReference type="PROSITE" id="PS51722">
    <property type="entry name" value="G_TR_2"/>
    <property type="match status" value="1"/>
</dbReference>
<dbReference type="GO" id="GO:0000398">
    <property type="term" value="P:mRNA splicing, via spliceosome"/>
    <property type="evidence" value="ECO:0007669"/>
    <property type="project" value="TreeGrafter"/>
</dbReference>
<evidence type="ECO:0000256" key="5">
    <source>
        <dbReference type="ARBA" id="ARBA00023187"/>
    </source>
</evidence>
<dbReference type="FunFam" id="3.30.230.10:FF:000009">
    <property type="entry name" value="116 kDa U5 small nuclear ribonucleoprotein component"/>
    <property type="match status" value="1"/>
</dbReference>
<dbReference type="GO" id="GO:0071007">
    <property type="term" value="C:U2-type catalytic step 2 spliceosome"/>
    <property type="evidence" value="ECO:0007669"/>
    <property type="project" value="TreeGrafter"/>
</dbReference>
<dbReference type="Proteomes" id="UP000243876">
    <property type="component" value="Unassembled WGS sequence"/>
</dbReference>
<dbReference type="InterPro" id="IPR004161">
    <property type="entry name" value="EFTu-like_2"/>
</dbReference>
<dbReference type="GO" id="GO:0005682">
    <property type="term" value="C:U5 snRNP"/>
    <property type="evidence" value="ECO:0007669"/>
    <property type="project" value="UniProtKB-ARBA"/>
</dbReference>
<dbReference type="Gene3D" id="2.40.30.10">
    <property type="entry name" value="Translation factors"/>
    <property type="match status" value="1"/>
</dbReference>
<dbReference type="Gene3D" id="3.40.50.300">
    <property type="entry name" value="P-loop containing nucleotide triphosphate hydrolases"/>
    <property type="match status" value="1"/>
</dbReference>
<keyword evidence="5" id="KW-0508">mRNA splicing</keyword>
<proteinExistence type="predicted"/>
<dbReference type="SUPFAM" id="SSF50447">
    <property type="entry name" value="Translation proteins"/>
    <property type="match status" value="1"/>
</dbReference>
<dbReference type="SUPFAM" id="SSF54211">
    <property type="entry name" value="Ribosomal protein S5 domain 2-like"/>
    <property type="match status" value="1"/>
</dbReference>
<dbReference type="PRINTS" id="PR00315">
    <property type="entry name" value="ELONGATNFCT"/>
</dbReference>
<dbReference type="SUPFAM" id="SSF54980">
    <property type="entry name" value="EF-G C-terminal domain-like"/>
    <property type="match status" value="2"/>
</dbReference>
<evidence type="ECO:0000256" key="6">
    <source>
        <dbReference type="ARBA" id="ARBA00023242"/>
    </source>
</evidence>
<dbReference type="GO" id="GO:0000974">
    <property type="term" value="C:Prp19 complex"/>
    <property type="evidence" value="ECO:0007669"/>
    <property type="project" value="UniProtKB-ARBA"/>
</dbReference>
<dbReference type="InterPro" id="IPR031950">
    <property type="entry name" value="EFTUD2_N"/>
</dbReference>
<dbReference type="GO" id="GO:0046540">
    <property type="term" value="C:U4/U6 x U5 tri-snRNP complex"/>
    <property type="evidence" value="ECO:0007669"/>
    <property type="project" value="TreeGrafter"/>
</dbReference>
<gene>
    <name evidence="10" type="primary">SPOSA6832_01808</name>
</gene>
<dbReference type="InterPro" id="IPR005225">
    <property type="entry name" value="Small_GTP-bd"/>
</dbReference>
<dbReference type="InterPro" id="IPR027417">
    <property type="entry name" value="P-loop_NTPase"/>
</dbReference>
<evidence type="ECO:0000256" key="8">
    <source>
        <dbReference type="SAM" id="MobiDB-lite"/>
    </source>
</evidence>
<sequence>MEASLYDEYGNYIGPEDDSDLESVSEPDQGEQQQAPLRAYDEEDPAAAPLEGMEVDDLPPANAVILHDDKKYYPSASAVFGADVETMVQEEDAQPLSVPIVEPVKTRKFRVGSAKGPERRWDDQFMMGLASNPEMVRNVAIVGHLHHGKTALVDMLVHESHVIDVDVNKQLRYTDTHLLSQARNISLKSTPMSLVLPSTKGKSYLVNLIDTPGHSNFVDEIAAGVRVADGAVVVVDAVEGVMLTTTQTLQHLVKSGIPITCVCMAVSEESRPVLIVLVVNKVDRLILELRLPPGDAYFKLKQTIEEVNTVISSVPFSFLSNGPQLTRFALGSEFNPDPALRVSPEKGNVAFASTQMGWCFTLKSFAKMYADTYGPMDIDQFAVRLWGNVYYHPETRKFSRQPAPGAKRGFEHFIMEPLYKLYAQVIGEDTETLKETLKKLGIYFKPAVYKMDVRPLLRLVLSHFFGPASGFVDMLVEHVPNPVEGAQAKIESTYTGALDSPLGKSLLACDPKGPVAIQIVKLYPSPDASEFRAFGRVLSGTVQVGMEVKVLGEGYSPEDEEDMAVQRIEGVYVGEARYDIETDGMPAGNFVHLSGVDHSISKTATLVEADYDASELRIFRPIDHFTQSVLKVAVEPMMPSELPKMLDGLRKVNKTYPLVETRVEESGEHVVLGTGELYLDCVLHDLRVMFGEIEIKVSDPVVRFCETVVETSALKCYADTPNKKNKLTMIAEPLERGIAEDIESGKVSIRMPPKQLGQHFQQKYGWDLLASRSIWAFGPDDQGPNILMDDTLPSDVDKKLLYSVKESIKQGFQWGCREGPLCDERAFPSSPSLVQLGIYRRSFTAIRNVKFRLLGADLAQEPIYRGGGQIIPTARRVCYSSFLMATPRLQEPVYFIEIQAPQDCVPAIYEILARRRGHVTKDIPKPGSPLFTVQAYIPVVDANGFEVDLRSEASVCAGSKDRNADGRLSDAAHTMGQAFCLQTFDHWSICPGDPLDKSIQLRPLEPAPAQALARDFVLKTRRRKGLNDQVNVAKFLETEMVVALSASENMDLLG</sequence>
<reference evidence="11" key="1">
    <citation type="submission" date="2015-02" db="EMBL/GenBank/DDBJ databases">
        <authorList>
            <person name="Gon?alves P."/>
        </authorList>
    </citation>
    <scope>NUCLEOTIDE SEQUENCE [LARGE SCALE GENOMIC DNA]</scope>
</reference>
<dbReference type="InterPro" id="IPR000640">
    <property type="entry name" value="EFG_V-like"/>
</dbReference>
<dbReference type="OrthoDB" id="364892at2759"/>
<comment type="subcellular location">
    <subcellularLocation>
        <location evidence="1">Nucleus</location>
    </subcellularLocation>
</comment>
<feature type="compositionally biased region" description="Acidic residues" evidence="8">
    <location>
        <begin position="15"/>
        <end position="29"/>
    </location>
</feature>
<evidence type="ECO:0000256" key="3">
    <source>
        <dbReference type="ARBA" id="ARBA00022741"/>
    </source>
</evidence>
<dbReference type="SMART" id="SM00889">
    <property type="entry name" value="EFG_IV"/>
    <property type="match status" value="1"/>
</dbReference>
<evidence type="ECO:0000313" key="10">
    <source>
        <dbReference type="EMBL" id="CEQ40203.1"/>
    </source>
</evidence>
<evidence type="ECO:0000256" key="2">
    <source>
        <dbReference type="ARBA" id="ARBA00022664"/>
    </source>
</evidence>
<evidence type="ECO:0000256" key="7">
    <source>
        <dbReference type="ARBA" id="ARBA00055641"/>
    </source>
</evidence>
<dbReference type="Gene3D" id="3.30.70.240">
    <property type="match status" value="2"/>
</dbReference>
<dbReference type="InterPro" id="IPR009000">
    <property type="entry name" value="Transl_B-barrel_sf"/>
</dbReference>
<dbReference type="InterPro" id="IPR000795">
    <property type="entry name" value="T_Tr_GTP-bd_dom"/>
</dbReference>
<dbReference type="FunFam" id="3.90.1430.10:FF:000001">
    <property type="entry name" value="116 kDa U5 small nuclear ribonucleoprotein component"/>
    <property type="match status" value="1"/>
</dbReference>
<evidence type="ECO:0000256" key="1">
    <source>
        <dbReference type="ARBA" id="ARBA00004123"/>
    </source>
</evidence>
<feature type="non-terminal residue" evidence="10">
    <location>
        <position position="1"/>
    </location>
</feature>
<dbReference type="AlphaFoldDB" id="A0A0D6EKG8"/>
<dbReference type="InterPro" id="IPR035655">
    <property type="entry name" value="U5-116kDa_C"/>
</dbReference>